<dbReference type="Gene3D" id="3.40.50.300">
    <property type="entry name" value="P-loop containing nucleotide triphosphate hydrolases"/>
    <property type="match status" value="1"/>
</dbReference>
<dbReference type="InterPro" id="IPR049730">
    <property type="entry name" value="SNF2/RAD54-like_C"/>
</dbReference>
<feature type="compositionally biased region" description="Basic and acidic residues" evidence="6">
    <location>
        <begin position="24"/>
        <end position="54"/>
    </location>
</feature>
<feature type="region of interest" description="Disordered" evidence="6">
    <location>
        <begin position="1"/>
        <end position="97"/>
    </location>
</feature>
<evidence type="ECO:0000259" key="7">
    <source>
        <dbReference type="PROSITE" id="PS51192"/>
    </source>
</evidence>
<feature type="compositionally biased region" description="Basic and acidic residues" evidence="6">
    <location>
        <begin position="1089"/>
        <end position="1100"/>
    </location>
</feature>
<keyword evidence="5" id="KW-0539">Nucleus</keyword>
<keyword evidence="10" id="KW-1185">Reference proteome</keyword>
<dbReference type="Pfam" id="PF14773">
    <property type="entry name" value="VIGSSK"/>
    <property type="match status" value="1"/>
</dbReference>
<dbReference type="AlphaFoldDB" id="A0A9P7N716"/>
<dbReference type="PROSITE" id="PS51194">
    <property type="entry name" value="HELICASE_CTER"/>
    <property type="match status" value="1"/>
</dbReference>
<dbReference type="InterPro" id="IPR014001">
    <property type="entry name" value="Helicase_ATP-bd"/>
</dbReference>
<dbReference type="FunFam" id="3.40.50.10810:FF:000019">
    <property type="entry name" value="DNA excision repair protein ERCC-6-like 2 isoform X1"/>
    <property type="match status" value="1"/>
</dbReference>
<comment type="caution">
    <text evidence="9">The sequence shown here is derived from an EMBL/GenBank/DDBJ whole genome shotgun (WGS) entry which is preliminary data.</text>
</comment>
<dbReference type="SMART" id="SM00490">
    <property type="entry name" value="HELICc"/>
    <property type="match status" value="1"/>
</dbReference>
<evidence type="ECO:0000256" key="4">
    <source>
        <dbReference type="ARBA" id="ARBA00022840"/>
    </source>
</evidence>
<feature type="domain" description="Helicase ATP-binding" evidence="7">
    <location>
        <begin position="191"/>
        <end position="369"/>
    </location>
</feature>
<sequence length="1135" mass="128243">MKMKVENEQQIIEIIDNSGASSENDGRSAHDSALDSKKRKVDADNVLEKVHWTDDSDGLPVRPKKRRAKRKSAASTKDSKSYSADHAGAPGGIDLSDLPDYLQERRRDFDASKKRLHEAALMIPPDYTGIDFDESRGPEALKERPEFDLTSGIKPSRPYEDVELPQSAGVIPASIAQYLRDYQIAGVKFLHRKFVYQEGGILGDDMGLGKTVQVAAFLTAAFGKTGDERDDKRMREVRYFPGRWYPRVLIICPGSLILNWRNELNRWGWWHIDIYHGPNKDDILGTARAGLLEIMITTYDTYKNNRSSINMVAWDAVVADECHRLKDRSSETTKALTEVNALCRIGLTGTAIQNKYEELWTLLDWTNPGHVGTKSEWMQTISKPLAVGQSHDATVAQLSLARKTAQKLVQNLLPRYFLRRMKTLIADQLPKKTDRVVFCPLSHLQRDAYKTFLSSEQVQLLLEVSKRCGRHGGKKGWCCRRTLDDGTPWQAVVFPSMIVLQKLANHLALLTPSTTDMDEKHERELRTLQMCMPHTWKPMYEQRDQIRNLVNPEFCGKWKVLKKLLGFWHQHGDKVLVFSHSVRLLRILQHLFTSTSYNVSYLDGSLSYEERQDVVDSFNTDASQFVFLISTKAGGVGLNITSANKVVIIDPHWNPSYDLQAQDRAYRIGQTRDVEVFRLISLGTVEEIVYARQIYKQQQANIGYTASSERRYFKGVQQDEDRKGEIFGLSNIFAYHTDSNFGLLRDIVNKTNIAESKAGVHLVDVDMEQAIKDEDLLAAVKKDDADGEDGGVSQLANLLTTENQQEQLLATKRTAPRKSDAVQAILTSVGVEYTHDNSEVIGTSKIEEQLSRQAANRLYEDGDAEGQNTLFADSQYKRRDEDDTMLHHTYRPPEDVCLRQFCSMAREFGFVNATEFALVVESWSREARHNCLETFYRRRKAALSKPQGVTTEPELGTTASAVEKSEEGQTGVKTERSLFSGMTVTEGEGSELERQKMKRECGTAGDVKSEEADGDPKAMKMEMQDVPSEDIKSDDLTGREKKMKMDGIQYPKSEEAHERHREMKTGGVKSGDPKGEQDAEQGDCSTSIKQDDEQREHTPTVDRSPTSWNSKALTSSGASKRHSIFISDDDDDDEL</sequence>
<dbReference type="Pfam" id="PF25806">
    <property type="entry name" value="RHH_ERCC6L2"/>
    <property type="match status" value="1"/>
</dbReference>
<dbReference type="InterPro" id="IPR000330">
    <property type="entry name" value="SNF2_N"/>
</dbReference>
<dbReference type="Proteomes" id="UP000748025">
    <property type="component" value="Unassembled WGS sequence"/>
</dbReference>
<dbReference type="GO" id="GO:0016787">
    <property type="term" value="F:hydrolase activity"/>
    <property type="evidence" value="ECO:0007669"/>
    <property type="project" value="UniProtKB-KW"/>
</dbReference>
<evidence type="ECO:0000259" key="8">
    <source>
        <dbReference type="PROSITE" id="PS51194"/>
    </source>
</evidence>
<keyword evidence="2" id="KW-0547">Nucleotide-binding</keyword>
<dbReference type="PANTHER" id="PTHR45629">
    <property type="entry name" value="SNF2/RAD54 FAMILY MEMBER"/>
    <property type="match status" value="1"/>
</dbReference>
<dbReference type="Gene3D" id="3.40.50.10810">
    <property type="entry name" value="Tandem AAA-ATPase domain"/>
    <property type="match status" value="1"/>
</dbReference>
<feature type="compositionally biased region" description="Basic and acidic residues" evidence="6">
    <location>
        <begin position="1052"/>
        <end position="1064"/>
    </location>
</feature>
<evidence type="ECO:0000256" key="2">
    <source>
        <dbReference type="ARBA" id="ARBA00022741"/>
    </source>
</evidence>
<dbReference type="InterPro" id="IPR050496">
    <property type="entry name" value="SNF2_RAD54_helicase_repair"/>
</dbReference>
<evidence type="ECO:0000256" key="3">
    <source>
        <dbReference type="ARBA" id="ARBA00022801"/>
    </source>
</evidence>
<reference evidence="9" key="1">
    <citation type="journal article" date="2020" name="bioRxiv">
        <title>Whole genome comparisons of ergot fungi reveals the divergence and evolution of species within the genus Claviceps are the result of varying mechanisms driving genome evolution and host range expansion.</title>
        <authorList>
            <person name="Wyka S.A."/>
            <person name="Mondo S.J."/>
            <person name="Liu M."/>
            <person name="Dettman J."/>
            <person name="Nalam V."/>
            <person name="Broders K.D."/>
        </authorList>
    </citation>
    <scope>NUCLEOTIDE SEQUENCE</scope>
    <source>
        <strain evidence="9">CCC 602</strain>
    </source>
</reference>
<keyword evidence="3" id="KW-0378">Hydrolase</keyword>
<dbReference type="CDD" id="cd18793">
    <property type="entry name" value="SF2_C_SNF"/>
    <property type="match status" value="1"/>
</dbReference>
<feature type="domain" description="Helicase C-terminal" evidence="8">
    <location>
        <begin position="560"/>
        <end position="713"/>
    </location>
</feature>
<feature type="compositionally biased region" description="Basic and acidic residues" evidence="6">
    <location>
        <begin position="991"/>
        <end position="1045"/>
    </location>
</feature>
<feature type="region of interest" description="Disordered" evidence="6">
    <location>
        <begin position="944"/>
        <end position="1135"/>
    </location>
</feature>
<evidence type="ECO:0000313" key="9">
    <source>
        <dbReference type="EMBL" id="KAG5992672.1"/>
    </source>
</evidence>
<dbReference type="InterPro" id="IPR057931">
    <property type="entry name" value="RHH_ERCC6L2"/>
</dbReference>
<dbReference type="GO" id="GO:0005634">
    <property type="term" value="C:nucleus"/>
    <property type="evidence" value="ECO:0007669"/>
    <property type="project" value="UniProtKB-SubCell"/>
</dbReference>
<dbReference type="PANTHER" id="PTHR45629:SF7">
    <property type="entry name" value="DNA EXCISION REPAIR PROTEIN ERCC-6-RELATED"/>
    <property type="match status" value="1"/>
</dbReference>
<dbReference type="SUPFAM" id="SSF52540">
    <property type="entry name" value="P-loop containing nucleoside triphosphate hydrolases"/>
    <property type="match status" value="2"/>
</dbReference>
<dbReference type="GO" id="GO:0005524">
    <property type="term" value="F:ATP binding"/>
    <property type="evidence" value="ECO:0007669"/>
    <property type="project" value="InterPro"/>
</dbReference>
<comment type="subcellular location">
    <subcellularLocation>
        <location evidence="1">Nucleus</location>
    </subcellularLocation>
</comment>
<evidence type="ECO:0000256" key="5">
    <source>
        <dbReference type="ARBA" id="ARBA00023242"/>
    </source>
</evidence>
<dbReference type="Pfam" id="PF00176">
    <property type="entry name" value="SNF2-rel_dom"/>
    <property type="match status" value="1"/>
</dbReference>
<accession>A0A9P7N716</accession>
<organism evidence="9 10">
    <name type="scientific">Claviceps pusilla</name>
    <dbReference type="NCBI Taxonomy" id="123648"/>
    <lineage>
        <taxon>Eukaryota</taxon>
        <taxon>Fungi</taxon>
        <taxon>Dikarya</taxon>
        <taxon>Ascomycota</taxon>
        <taxon>Pezizomycotina</taxon>
        <taxon>Sordariomycetes</taxon>
        <taxon>Hypocreomycetidae</taxon>
        <taxon>Hypocreales</taxon>
        <taxon>Clavicipitaceae</taxon>
        <taxon>Claviceps</taxon>
    </lineage>
</organism>
<evidence type="ECO:0000256" key="6">
    <source>
        <dbReference type="SAM" id="MobiDB-lite"/>
    </source>
</evidence>
<feature type="compositionally biased region" description="Polar residues" evidence="6">
    <location>
        <begin position="1101"/>
        <end position="1118"/>
    </location>
</feature>
<dbReference type="InterPro" id="IPR029256">
    <property type="entry name" value="Heliccase-ass-bd"/>
</dbReference>
<protein>
    <submittedName>
        <fullName evidence="9">Uncharacterized protein</fullName>
    </submittedName>
</protein>
<keyword evidence="4" id="KW-0067">ATP-binding</keyword>
<dbReference type="InterPro" id="IPR027417">
    <property type="entry name" value="P-loop_NTPase"/>
</dbReference>
<dbReference type="SMART" id="SM00487">
    <property type="entry name" value="DEXDc"/>
    <property type="match status" value="1"/>
</dbReference>
<name>A0A9P7N716_9HYPO</name>
<dbReference type="OrthoDB" id="413460at2759"/>
<feature type="compositionally biased region" description="Basic residues" evidence="6">
    <location>
        <begin position="62"/>
        <end position="72"/>
    </location>
</feature>
<dbReference type="EMBL" id="SRPW01002467">
    <property type="protein sequence ID" value="KAG5992672.1"/>
    <property type="molecule type" value="Genomic_DNA"/>
</dbReference>
<dbReference type="InterPro" id="IPR038718">
    <property type="entry name" value="SNF2-like_sf"/>
</dbReference>
<dbReference type="InterPro" id="IPR001650">
    <property type="entry name" value="Helicase_C-like"/>
</dbReference>
<dbReference type="Pfam" id="PF00271">
    <property type="entry name" value="Helicase_C"/>
    <property type="match status" value="1"/>
</dbReference>
<dbReference type="PROSITE" id="PS51192">
    <property type="entry name" value="HELICASE_ATP_BIND_1"/>
    <property type="match status" value="1"/>
</dbReference>
<evidence type="ECO:0000313" key="10">
    <source>
        <dbReference type="Proteomes" id="UP000748025"/>
    </source>
</evidence>
<evidence type="ECO:0000256" key="1">
    <source>
        <dbReference type="ARBA" id="ARBA00004123"/>
    </source>
</evidence>
<proteinExistence type="predicted"/>
<gene>
    <name evidence="9" type="ORF">E4U43_003707</name>
</gene>
<feature type="compositionally biased region" description="Low complexity" evidence="6">
    <location>
        <begin position="73"/>
        <end position="84"/>
    </location>
</feature>